<dbReference type="FunFam" id="3.30.70.1430:FF:000001">
    <property type="entry name" value="Efflux pump membrane transporter"/>
    <property type="match status" value="1"/>
</dbReference>
<evidence type="ECO:0000256" key="5">
    <source>
        <dbReference type="ARBA" id="ARBA00022519"/>
    </source>
</evidence>
<feature type="transmembrane region" description="Helical" evidence="9">
    <location>
        <begin position="471"/>
        <end position="498"/>
    </location>
</feature>
<evidence type="ECO:0000256" key="7">
    <source>
        <dbReference type="ARBA" id="ARBA00022989"/>
    </source>
</evidence>
<feature type="transmembrane region" description="Helical" evidence="9">
    <location>
        <begin position="922"/>
        <end position="947"/>
    </location>
</feature>
<evidence type="ECO:0000256" key="10">
    <source>
        <dbReference type="SAM" id="MobiDB-lite"/>
    </source>
</evidence>
<feature type="transmembrane region" description="Helical" evidence="9">
    <location>
        <begin position="12"/>
        <end position="33"/>
    </location>
</feature>
<comment type="subcellular location">
    <subcellularLocation>
        <location evidence="1 9">Cell inner membrane</location>
        <topology evidence="1 9">Multi-pass membrane protein</topology>
    </subcellularLocation>
</comment>
<dbReference type="GO" id="GO:0005886">
    <property type="term" value="C:plasma membrane"/>
    <property type="evidence" value="ECO:0007669"/>
    <property type="project" value="UniProtKB-SubCell"/>
</dbReference>
<keyword evidence="7 9" id="KW-1133">Transmembrane helix</keyword>
<evidence type="ECO:0000256" key="4">
    <source>
        <dbReference type="ARBA" id="ARBA00022475"/>
    </source>
</evidence>
<feature type="transmembrane region" description="Helical" evidence="9">
    <location>
        <begin position="871"/>
        <end position="889"/>
    </location>
</feature>
<dbReference type="SUPFAM" id="SSF82866">
    <property type="entry name" value="Multidrug efflux transporter AcrB transmembrane domain"/>
    <property type="match status" value="2"/>
</dbReference>
<feature type="region of interest" description="Disordered" evidence="10">
    <location>
        <begin position="1034"/>
        <end position="1055"/>
    </location>
</feature>
<dbReference type="KEGG" id="rpe:RPE_3327"/>
<feature type="transmembrane region" description="Helical" evidence="9">
    <location>
        <begin position="397"/>
        <end position="418"/>
    </location>
</feature>
<keyword evidence="3 9" id="KW-0813">Transport</keyword>
<dbReference type="NCBIfam" id="TIGR00915">
    <property type="entry name" value="2A0602"/>
    <property type="match status" value="1"/>
</dbReference>
<dbReference type="PRINTS" id="PR00702">
    <property type="entry name" value="ACRIFLAVINRP"/>
</dbReference>
<name>Q07LC4_RHOP5</name>
<dbReference type="PANTHER" id="PTHR32063">
    <property type="match status" value="1"/>
</dbReference>
<evidence type="ECO:0000313" key="11">
    <source>
        <dbReference type="EMBL" id="ABJ07260.1"/>
    </source>
</evidence>
<organism evidence="11">
    <name type="scientific">Rhodopseudomonas palustris (strain BisA53)</name>
    <dbReference type="NCBI Taxonomy" id="316055"/>
    <lineage>
        <taxon>Bacteria</taxon>
        <taxon>Pseudomonadati</taxon>
        <taxon>Pseudomonadota</taxon>
        <taxon>Alphaproteobacteria</taxon>
        <taxon>Hyphomicrobiales</taxon>
        <taxon>Nitrobacteraceae</taxon>
        <taxon>Rhodopseudomonas</taxon>
    </lineage>
</organism>
<dbReference type="InterPro" id="IPR027463">
    <property type="entry name" value="AcrB_DN_DC_subdom"/>
</dbReference>
<feature type="transmembrane region" description="Helical" evidence="9">
    <location>
        <begin position="341"/>
        <end position="360"/>
    </location>
</feature>
<proteinExistence type="inferred from homology"/>
<evidence type="ECO:0000256" key="6">
    <source>
        <dbReference type="ARBA" id="ARBA00022692"/>
    </source>
</evidence>
<protein>
    <recommendedName>
        <fullName evidence="9">Efflux pump membrane transporter</fullName>
    </recommendedName>
</protein>
<evidence type="ECO:0000256" key="8">
    <source>
        <dbReference type="ARBA" id="ARBA00023136"/>
    </source>
</evidence>
<dbReference type="SUPFAM" id="SSF82714">
    <property type="entry name" value="Multidrug efflux transporter AcrB TolC docking domain, DN and DC subdomains"/>
    <property type="match status" value="2"/>
</dbReference>
<gene>
    <name evidence="11" type="ordered locus">RPE_3327</name>
</gene>
<comment type="similarity">
    <text evidence="2 9">Belongs to the resistance-nodulation-cell division (RND) (TC 2.A.6) family.</text>
</comment>
<evidence type="ECO:0000256" key="1">
    <source>
        <dbReference type="ARBA" id="ARBA00004429"/>
    </source>
</evidence>
<dbReference type="SUPFAM" id="SSF82693">
    <property type="entry name" value="Multidrug efflux transporter AcrB pore domain, PN1, PN2, PC1 and PC2 subdomains"/>
    <property type="match status" value="4"/>
</dbReference>
<dbReference type="Pfam" id="PF00873">
    <property type="entry name" value="ACR_tran"/>
    <property type="match status" value="1"/>
</dbReference>
<dbReference type="InterPro" id="IPR004764">
    <property type="entry name" value="MdtF-like"/>
</dbReference>
<dbReference type="STRING" id="316055.RPE_3327"/>
<dbReference type="GO" id="GO:0015562">
    <property type="term" value="F:efflux transmembrane transporter activity"/>
    <property type="evidence" value="ECO:0007669"/>
    <property type="project" value="InterPro"/>
</dbReference>
<dbReference type="EMBL" id="CP000463">
    <property type="protein sequence ID" value="ABJ07260.1"/>
    <property type="molecule type" value="Genomic_DNA"/>
</dbReference>
<evidence type="ECO:0000256" key="3">
    <source>
        <dbReference type="ARBA" id="ARBA00022448"/>
    </source>
</evidence>
<keyword evidence="8 9" id="KW-0472">Membrane</keyword>
<feature type="transmembrane region" description="Helical" evidence="9">
    <location>
        <begin position="968"/>
        <end position="987"/>
    </location>
</feature>
<dbReference type="eggNOG" id="COG0841">
    <property type="taxonomic scope" value="Bacteria"/>
</dbReference>
<reference evidence="11" key="1">
    <citation type="submission" date="2006-09" db="EMBL/GenBank/DDBJ databases">
        <title>Complete sequence of Rhodopseudomonas palustris BisA53.</title>
        <authorList>
            <consortium name="US DOE Joint Genome Institute"/>
            <person name="Copeland A."/>
            <person name="Lucas S."/>
            <person name="Lapidus A."/>
            <person name="Barry K."/>
            <person name="Detter J.C."/>
            <person name="Glavina del Rio T."/>
            <person name="Hammon N."/>
            <person name="Israni S."/>
            <person name="Dalin E."/>
            <person name="Tice H."/>
            <person name="Pitluck S."/>
            <person name="Chain P."/>
            <person name="Malfatti S."/>
            <person name="Shin M."/>
            <person name="Vergez L."/>
            <person name="Schmutz J."/>
            <person name="Larimer F."/>
            <person name="Land M."/>
            <person name="Hauser L."/>
            <person name="Pelletier D.A."/>
            <person name="Kyrpides N."/>
            <person name="Kim E."/>
            <person name="Harwood C.S."/>
            <person name="Oda Y."/>
            <person name="Richardson P."/>
        </authorList>
    </citation>
    <scope>NUCLEOTIDE SEQUENCE [LARGE SCALE GENOMIC DNA]</scope>
    <source>
        <strain evidence="11">BisA53</strain>
    </source>
</reference>
<dbReference type="Gene3D" id="1.20.1640.10">
    <property type="entry name" value="Multidrug efflux transporter AcrB transmembrane domain"/>
    <property type="match status" value="2"/>
</dbReference>
<dbReference type="Gene3D" id="3.30.70.1320">
    <property type="entry name" value="Multidrug efflux transporter AcrB pore domain like"/>
    <property type="match status" value="1"/>
</dbReference>
<feature type="transmembrane region" description="Helical" evidence="9">
    <location>
        <begin position="896"/>
        <end position="916"/>
    </location>
</feature>
<dbReference type="FunFam" id="3.30.70.1430:FF:000002">
    <property type="entry name" value="Efflux pump membrane transporter"/>
    <property type="match status" value="1"/>
</dbReference>
<dbReference type="AlphaFoldDB" id="Q07LC4"/>
<feature type="transmembrane region" description="Helical" evidence="9">
    <location>
        <begin position="540"/>
        <end position="557"/>
    </location>
</feature>
<dbReference type="HOGENOM" id="CLU_002755_0_1_5"/>
<feature type="transmembrane region" description="Helical" evidence="9">
    <location>
        <begin position="367"/>
        <end position="391"/>
    </location>
</feature>
<dbReference type="NCBIfam" id="NF000282">
    <property type="entry name" value="RND_permease_1"/>
    <property type="match status" value="1"/>
</dbReference>
<evidence type="ECO:0000256" key="2">
    <source>
        <dbReference type="ARBA" id="ARBA00010942"/>
    </source>
</evidence>
<dbReference type="PANTHER" id="PTHR32063:SF13">
    <property type="entry name" value="MULTIDRUG EFFLUX PUMP SUBUNIT ACRB-RELATED"/>
    <property type="match status" value="1"/>
</dbReference>
<evidence type="ECO:0000256" key="9">
    <source>
        <dbReference type="RuleBase" id="RU364070"/>
    </source>
</evidence>
<dbReference type="GO" id="GO:0009636">
    <property type="term" value="P:response to toxic substance"/>
    <property type="evidence" value="ECO:0007669"/>
    <property type="project" value="UniProtKB-ARBA"/>
</dbReference>
<sequence>MISAFFIRRPIFAWVIAIVIMLGGLLALTTLPVSQYPEIAPPTIQISASYPGADAQTVENSVTKVIEQGMTGLDNLDYMTASSTSSGQAEITLTFTNKANPDVAQMQVQNKLQLVTALLPSIVQTTGLSVTKSTNGFLMVVGFVSTNGKMSETDVADYVKSSLNDTLKRVEGVGNTQLFGGGYAMRIWLDPEKLLKYALTPADVTAAIQAQNTQVSAGQLGGLPARKGQQLNATVTAQSRLQTPAQFRNIVVKSDANGAMVRINDVATVELGAEDYTSSSTYNGLPATGLAVNLATGANAIRTAAAVKAAIDRQAPTFPQGVKAVYPYDTTPFVEISIRDVTHTLVEAIVLVFVVMLVFLQNFRATLIPTLAVPVVLLGTFGVLALAGYSINTLTMFAMVLAIGLLVDDAIVVVENVERVMHDEGLSPREATARSMTEITGALIGITTVLSAVFVPMAFFGGSVGVIYRQFAVTIVSAMVLSVIVALVLTPALCATLLRPPKPHDEKSGVFGWFNRVLGRGTDAYHAGARGMLRRPRHGLAAFALVIVAAGALFIRLPSSFLPEEDQGLLMVAVQLPVGATTDRTERVLDQVTRHFLDHETKAVDGLMTVTGFSFSGSGQNVGMAFVRLKDFDQRKRAELSASVVAGRAMAVFAGIRDAKVFALAPPAIEGLGTSNGFDFYLKDVNGAGHDKLMAVRDQLLGAAGQSRLLAGTRPNGQDDTPQFSIDIDREKASAFGLDLADVNSTLSIAWGSSYVNDFIDRGRVKRVYLQSAADFRMQPEDLDLWYVRNSSGAMVPFSAFASGRWTFGSPRLERYNGTSAVQIQGDAAPSVSSGTAMAEIDRLVAGLPAGFGHEWTALSRQEQLSGNQAASLYAISILVVFLCLAALYESWSIPFAVMLSVPVGVFGALAAALLLGQSNDVYFKVGLLTTIGLAAKNAILIIEFAIARQQAGLGLHRATLLAARQRLRPILMTSFAFILGVAPLVVASGAGSAAQNSIGIGVMGGMLASTLLGIFFVPLLFVVVRRVFKGQAGAGIPASAPSPAVTGLSGRPES</sequence>
<dbReference type="FunFam" id="3.30.2090.10:FF:000001">
    <property type="entry name" value="Efflux pump membrane transporter"/>
    <property type="match status" value="1"/>
</dbReference>
<feature type="transmembrane region" description="Helical" evidence="9">
    <location>
        <begin position="999"/>
        <end position="1025"/>
    </location>
</feature>
<dbReference type="FunFam" id="1.20.1640.10:FF:000001">
    <property type="entry name" value="Efflux pump membrane transporter"/>
    <property type="match status" value="1"/>
</dbReference>
<keyword evidence="4" id="KW-1003">Cell membrane</keyword>
<accession>Q07LC4</accession>
<dbReference type="Gene3D" id="3.30.70.1430">
    <property type="entry name" value="Multidrug efflux transporter AcrB pore domain"/>
    <property type="match status" value="2"/>
</dbReference>
<dbReference type="Gene3D" id="3.30.70.1440">
    <property type="entry name" value="Multidrug efflux transporter AcrB pore domain"/>
    <property type="match status" value="1"/>
</dbReference>
<dbReference type="GO" id="GO:0042910">
    <property type="term" value="F:xenobiotic transmembrane transporter activity"/>
    <property type="evidence" value="ECO:0007669"/>
    <property type="project" value="TreeGrafter"/>
</dbReference>
<dbReference type="Gene3D" id="3.30.2090.10">
    <property type="entry name" value="Multidrug efflux transporter AcrB TolC docking domain, DN and DC subdomains"/>
    <property type="match status" value="2"/>
</dbReference>
<keyword evidence="5 9" id="KW-0997">Cell inner membrane</keyword>
<feature type="transmembrane region" description="Helical" evidence="9">
    <location>
        <begin position="439"/>
        <end position="459"/>
    </location>
</feature>
<dbReference type="FunFam" id="3.30.2090.10:FF:000002">
    <property type="entry name" value="Efflux pump membrane transporter"/>
    <property type="match status" value="1"/>
</dbReference>
<feature type="compositionally biased region" description="Low complexity" evidence="10">
    <location>
        <begin position="1035"/>
        <end position="1045"/>
    </location>
</feature>
<dbReference type="InterPro" id="IPR001036">
    <property type="entry name" value="Acrflvin-R"/>
</dbReference>
<keyword evidence="6 9" id="KW-0812">Transmembrane</keyword>